<evidence type="ECO:0000313" key="2">
    <source>
        <dbReference type="Proteomes" id="UP000297595"/>
    </source>
</evidence>
<dbReference type="Proteomes" id="UP000297595">
    <property type="component" value="Unassembled WGS sequence"/>
</dbReference>
<gene>
    <name evidence="1" type="ORF">EYR41_003488</name>
</gene>
<reference evidence="1 2" key="1">
    <citation type="submission" date="2019-03" db="EMBL/GenBank/DDBJ databases">
        <title>Nematode-trapping fungi genome.</title>
        <authorList>
            <person name="Vidal-Diez De Ulzurrun G."/>
        </authorList>
    </citation>
    <scope>NUCLEOTIDE SEQUENCE [LARGE SCALE GENOMIC DNA]</scope>
    <source>
        <strain evidence="1 2">TWF154</strain>
    </source>
</reference>
<proteinExistence type="predicted"/>
<organism evidence="1 2">
    <name type="scientific">Orbilia oligospora</name>
    <name type="common">Nematode-trapping fungus</name>
    <name type="synonym">Arthrobotrys oligospora</name>
    <dbReference type="NCBI Taxonomy" id="2813651"/>
    <lineage>
        <taxon>Eukaryota</taxon>
        <taxon>Fungi</taxon>
        <taxon>Dikarya</taxon>
        <taxon>Ascomycota</taxon>
        <taxon>Pezizomycotina</taxon>
        <taxon>Orbiliomycetes</taxon>
        <taxon>Orbiliales</taxon>
        <taxon>Orbiliaceae</taxon>
        <taxon>Orbilia</taxon>
    </lineage>
</organism>
<dbReference type="AlphaFoldDB" id="A0A8H2E6X9"/>
<name>A0A8H2E6X9_ORBOL</name>
<protein>
    <submittedName>
        <fullName evidence="1">Uncharacterized protein</fullName>
    </submittedName>
</protein>
<dbReference type="EMBL" id="SOZJ01000002">
    <property type="protein sequence ID" value="TGJ71526.1"/>
    <property type="molecule type" value="Genomic_DNA"/>
</dbReference>
<evidence type="ECO:0000313" key="1">
    <source>
        <dbReference type="EMBL" id="TGJ71526.1"/>
    </source>
</evidence>
<comment type="caution">
    <text evidence="1">The sequence shown here is derived from an EMBL/GenBank/DDBJ whole genome shotgun (WGS) entry which is preliminary data.</text>
</comment>
<accession>A0A8H2E6X9</accession>
<sequence>MRPCPFQNLKPGHFWQLQTPYIYVNIIRIEPQPRCTVLAMPCSISPPLVNQFPLRIKNGVQVVSRDYDNLMESYRVLEAFKIQEQNRHD</sequence>